<feature type="compositionally biased region" description="Low complexity" evidence="2">
    <location>
        <begin position="370"/>
        <end position="383"/>
    </location>
</feature>
<feature type="domain" description="Tify" evidence="3">
    <location>
        <begin position="415"/>
        <end position="450"/>
    </location>
</feature>
<accession>A0ABP1BUS2</accession>
<dbReference type="PANTHER" id="PTHR33077">
    <property type="entry name" value="PROTEIN TIFY 4A-RELATED-RELATED"/>
    <property type="match status" value="1"/>
</dbReference>
<evidence type="ECO:0000259" key="3">
    <source>
        <dbReference type="PROSITE" id="PS51320"/>
    </source>
</evidence>
<feature type="region of interest" description="Disordered" evidence="2">
    <location>
        <begin position="247"/>
        <end position="274"/>
    </location>
</feature>
<evidence type="ECO:0000313" key="5">
    <source>
        <dbReference type="Proteomes" id="UP001497522"/>
    </source>
</evidence>
<dbReference type="InterPro" id="IPR010399">
    <property type="entry name" value="Tify_dom"/>
</dbReference>
<gene>
    <name evidence="4" type="ORF">CSSPJE1EN2_LOCUS21121</name>
</gene>
<feature type="compositionally biased region" description="Polar residues" evidence="2">
    <location>
        <begin position="395"/>
        <end position="416"/>
    </location>
</feature>
<evidence type="ECO:0000256" key="1">
    <source>
        <dbReference type="ARBA" id="ARBA00008614"/>
    </source>
</evidence>
<proteinExistence type="inferred from homology"/>
<dbReference type="SMART" id="SM00979">
    <property type="entry name" value="TIFY"/>
    <property type="match status" value="1"/>
</dbReference>
<dbReference type="PANTHER" id="PTHR33077:SF8">
    <property type="entry name" value="PROTEIN TIFY 8"/>
    <property type="match status" value="1"/>
</dbReference>
<dbReference type="Proteomes" id="UP001497522">
    <property type="component" value="Chromosome 7"/>
</dbReference>
<feature type="compositionally biased region" description="Polar residues" evidence="2">
    <location>
        <begin position="257"/>
        <end position="274"/>
    </location>
</feature>
<feature type="region of interest" description="Disordered" evidence="2">
    <location>
        <begin position="452"/>
        <end position="501"/>
    </location>
</feature>
<keyword evidence="5" id="KW-1185">Reference proteome</keyword>
<name>A0ABP1BUS2_9BRYO</name>
<organism evidence="4 5">
    <name type="scientific">Sphagnum jensenii</name>
    <dbReference type="NCBI Taxonomy" id="128206"/>
    <lineage>
        <taxon>Eukaryota</taxon>
        <taxon>Viridiplantae</taxon>
        <taxon>Streptophyta</taxon>
        <taxon>Embryophyta</taxon>
        <taxon>Bryophyta</taxon>
        <taxon>Sphagnophytina</taxon>
        <taxon>Sphagnopsida</taxon>
        <taxon>Sphagnales</taxon>
        <taxon>Sphagnaceae</taxon>
        <taxon>Sphagnum</taxon>
    </lineage>
</organism>
<sequence>MVHAAAAASTTMTLVMAEKDQPVYRDFLGLDRGVVLTSKQQQQPETTNTLYSTTTASDHPHAVLLRPSRIVSSSSGPAAGGFDSEAAALGDHDVETGFVTATTTTRGGASTSGTGTTSGRFETSSAPGYISPSSFGLALPASCSSDPGSVGWQVCSTSSLQHHGIRSAFCKPDFVDGSSKAAWKKRDYAAAAVIHDHCGSRESLQAECLEAMQENSSVVPPQKMARIEQHKSRKYAEVLPPSIVDDLRLSMQPPPRQSSGNPPLWLQQASSKQPSDVLNRVAMHEGSSQTRQQQLVVHGTNSGQLQVPSRMTHLGACAEREAERTRETAAVSIREHTGILSPPIITRPAADEGSRTGLKGSPLVGLISNSSAGGNAPVPAGSSGPPPPLLPRKPMNSTASGSGSDSRLPSIQQGLPPTSRQLTIFYGGQAHVFDNVPSDKAEFILALAGSHGKSWSTTSSPRPAASVPDSASEGSLSALEKEKTVQSHGGSVSGRRSLPLSTDVQTLLRGYANAGNGTGCPS</sequence>
<comment type="similarity">
    <text evidence="1">Belongs to the TIFY/JAZ family.</text>
</comment>
<protein>
    <recommendedName>
        <fullName evidence="3">Tify domain-containing protein</fullName>
    </recommendedName>
</protein>
<evidence type="ECO:0000256" key="2">
    <source>
        <dbReference type="SAM" id="MobiDB-lite"/>
    </source>
</evidence>
<dbReference type="InterPro" id="IPR040390">
    <property type="entry name" value="TIFY/JAZ"/>
</dbReference>
<dbReference type="PROSITE" id="PS51320">
    <property type="entry name" value="TIFY"/>
    <property type="match status" value="1"/>
</dbReference>
<feature type="region of interest" description="Disordered" evidence="2">
    <location>
        <begin position="342"/>
        <end position="416"/>
    </location>
</feature>
<reference evidence="4" key="1">
    <citation type="submission" date="2024-03" db="EMBL/GenBank/DDBJ databases">
        <authorList>
            <consortium name="ELIXIR-Norway"/>
            <consortium name="Elixir Norway"/>
        </authorList>
    </citation>
    <scope>NUCLEOTIDE SEQUENCE</scope>
</reference>
<dbReference type="EMBL" id="OZ023708">
    <property type="protein sequence ID" value="CAK9879632.1"/>
    <property type="molecule type" value="Genomic_DNA"/>
</dbReference>
<evidence type="ECO:0000313" key="4">
    <source>
        <dbReference type="EMBL" id="CAK9879632.1"/>
    </source>
</evidence>
<dbReference type="Pfam" id="PF06200">
    <property type="entry name" value="tify"/>
    <property type="match status" value="1"/>
</dbReference>